<evidence type="ECO:0000313" key="1">
    <source>
        <dbReference type="EMBL" id="PTQ29371.1"/>
    </source>
</evidence>
<protein>
    <submittedName>
        <fullName evidence="1">Uncharacterized protein</fullName>
    </submittedName>
</protein>
<sequence>MESGPTLQPPFAVFCSASQIYQLTRLENELSASSTFVRDCHSELVPESSQAKPSHSRFVLRCRRRRSSSKDKENAVMWSHIYTSAAEMEIRSSVRVSQGTLWMDFKLRTTPD</sequence>
<proteinExistence type="predicted"/>
<accession>A0A2R6W6A4</accession>
<gene>
    <name evidence="1" type="ORF">MARPO_0142s0003</name>
</gene>
<reference evidence="2" key="1">
    <citation type="journal article" date="2017" name="Cell">
        <title>Insights into land plant evolution garnered from the Marchantia polymorpha genome.</title>
        <authorList>
            <person name="Bowman J.L."/>
            <person name="Kohchi T."/>
            <person name="Yamato K.T."/>
            <person name="Jenkins J."/>
            <person name="Shu S."/>
            <person name="Ishizaki K."/>
            <person name="Yamaoka S."/>
            <person name="Nishihama R."/>
            <person name="Nakamura Y."/>
            <person name="Berger F."/>
            <person name="Adam C."/>
            <person name="Aki S.S."/>
            <person name="Althoff F."/>
            <person name="Araki T."/>
            <person name="Arteaga-Vazquez M.A."/>
            <person name="Balasubrmanian S."/>
            <person name="Barry K."/>
            <person name="Bauer D."/>
            <person name="Boehm C.R."/>
            <person name="Briginshaw L."/>
            <person name="Caballero-Perez J."/>
            <person name="Catarino B."/>
            <person name="Chen F."/>
            <person name="Chiyoda S."/>
            <person name="Chovatia M."/>
            <person name="Davies K.M."/>
            <person name="Delmans M."/>
            <person name="Demura T."/>
            <person name="Dierschke T."/>
            <person name="Dolan L."/>
            <person name="Dorantes-Acosta A.E."/>
            <person name="Eklund D.M."/>
            <person name="Florent S.N."/>
            <person name="Flores-Sandoval E."/>
            <person name="Fujiyama A."/>
            <person name="Fukuzawa H."/>
            <person name="Galik B."/>
            <person name="Grimanelli D."/>
            <person name="Grimwood J."/>
            <person name="Grossniklaus U."/>
            <person name="Hamada T."/>
            <person name="Haseloff J."/>
            <person name="Hetherington A.J."/>
            <person name="Higo A."/>
            <person name="Hirakawa Y."/>
            <person name="Hundley H.N."/>
            <person name="Ikeda Y."/>
            <person name="Inoue K."/>
            <person name="Inoue S.I."/>
            <person name="Ishida S."/>
            <person name="Jia Q."/>
            <person name="Kakita M."/>
            <person name="Kanazawa T."/>
            <person name="Kawai Y."/>
            <person name="Kawashima T."/>
            <person name="Kennedy M."/>
            <person name="Kinose K."/>
            <person name="Kinoshita T."/>
            <person name="Kohara Y."/>
            <person name="Koide E."/>
            <person name="Komatsu K."/>
            <person name="Kopischke S."/>
            <person name="Kubo M."/>
            <person name="Kyozuka J."/>
            <person name="Lagercrantz U."/>
            <person name="Lin S.S."/>
            <person name="Lindquist E."/>
            <person name="Lipzen A.M."/>
            <person name="Lu C.W."/>
            <person name="De Luna E."/>
            <person name="Martienssen R.A."/>
            <person name="Minamino N."/>
            <person name="Mizutani M."/>
            <person name="Mizutani M."/>
            <person name="Mochizuki N."/>
            <person name="Monte I."/>
            <person name="Mosher R."/>
            <person name="Nagasaki H."/>
            <person name="Nakagami H."/>
            <person name="Naramoto S."/>
            <person name="Nishitani K."/>
            <person name="Ohtani M."/>
            <person name="Okamoto T."/>
            <person name="Okumura M."/>
            <person name="Phillips J."/>
            <person name="Pollak B."/>
            <person name="Reinders A."/>
            <person name="Rovekamp M."/>
            <person name="Sano R."/>
            <person name="Sawa S."/>
            <person name="Schmid M.W."/>
            <person name="Shirakawa M."/>
            <person name="Solano R."/>
            <person name="Spunde A."/>
            <person name="Suetsugu N."/>
            <person name="Sugano S."/>
            <person name="Sugiyama A."/>
            <person name="Sun R."/>
            <person name="Suzuki Y."/>
            <person name="Takenaka M."/>
            <person name="Takezawa D."/>
            <person name="Tomogane H."/>
            <person name="Tsuzuki M."/>
            <person name="Ueda T."/>
            <person name="Umeda M."/>
            <person name="Ward J.M."/>
            <person name="Watanabe Y."/>
            <person name="Yazaki K."/>
            <person name="Yokoyama R."/>
            <person name="Yoshitake Y."/>
            <person name="Yotsui I."/>
            <person name="Zachgo S."/>
            <person name="Schmutz J."/>
        </authorList>
    </citation>
    <scope>NUCLEOTIDE SEQUENCE [LARGE SCALE GENOMIC DNA]</scope>
    <source>
        <strain evidence="2">Tak-1</strain>
    </source>
</reference>
<dbReference type="AlphaFoldDB" id="A0A2R6W6A4"/>
<name>A0A2R6W6A4_MARPO</name>
<dbReference type="Proteomes" id="UP000244005">
    <property type="component" value="Unassembled WGS sequence"/>
</dbReference>
<dbReference type="EMBL" id="KZ772947">
    <property type="protein sequence ID" value="PTQ29371.1"/>
    <property type="molecule type" value="Genomic_DNA"/>
</dbReference>
<organism evidence="1 2">
    <name type="scientific">Marchantia polymorpha</name>
    <name type="common">Common liverwort</name>
    <name type="synonym">Marchantia aquatica</name>
    <dbReference type="NCBI Taxonomy" id="3197"/>
    <lineage>
        <taxon>Eukaryota</taxon>
        <taxon>Viridiplantae</taxon>
        <taxon>Streptophyta</taxon>
        <taxon>Embryophyta</taxon>
        <taxon>Marchantiophyta</taxon>
        <taxon>Marchantiopsida</taxon>
        <taxon>Marchantiidae</taxon>
        <taxon>Marchantiales</taxon>
        <taxon>Marchantiaceae</taxon>
        <taxon>Marchantia</taxon>
    </lineage>
</organism>
<evidence type="ECO:0000313" key="2">
    <source>
        <dbReference type="Proteomes" id="UP000244005"/>
    </source>
</evidence>
<keyword evidence="2" id="KW-1185">Reference proteome</keyword>